<evidence type="ECO:0000313" key="3">
    <source>
        <dbReference type="Proteomes" id="UP000011560"/>
    </source>
</evidence>
<dbReference type="AlphaFoldDB" id="M0BG07"/>
<sequence>MESAPLDAISPPANVLLLHDSQAQLPGCESLCCGADRTAILRVSFAGESCEEPPLGATDARVGLLSIGDVIRAVESSDEPDFSGPVAVDTVADPTDLSAIGVSISRFCEHWADEQVGVCFSSLDALLRQRDPEPIFEFIYYLNRRLETIDAMAHFHLDTSRHEDRIVAAFGEIFDEIVIDDSATGSLPEATDDDVASLLAAVEPEPDSPTYPWETGQLSEATDEDVEQVLGG</sequence>
<keyword evidence="3" id="KW-1185">Reference proteome</keyword>
<reference evidence="2 3" key="1">
    <citation type="journal article" date="2014" name="PLoS Genet.">
        <title>Phylogenetically driven sequencing of extremely halophilic archaea reveals strategies for static and dynamic osmo-response.</title>
        <authorList>
            <person name="Becker E.A."/>
            <person name="Seitzer P.M."/>
            <person name="Tritt A."/>
            <person name="Larsen D."/>
            <person name="Krusor M."/>
            <person name="Yao A.I."/>
            <person name="Wu D."/>
            <person name="Madern D."/>
            <person name="Eisen J.A."/>
            <person name="Darling A.E."/>
            <person name="Facciotti M.T."/>
        </authorList>
    </citation>
    <scope>NUCLEOTIDE SEQUENCE [LARGE SCALE GENOMIC DNA]</scope>
    <source>
        <strain evidence="2 3">JCM 14624</strain>
    </source>
</reference>
<gene>
    <name evidence="2" type="ORF">C479_11250</name>
</gene>
<dbReference type="STRING" id="1227490.C479_11250"/>
<dbReference type="InterPro" id="IPR055927">
    <property type="entry name" value="DUF7504"/>
</dbReference>
<dbReference type="OrthoDB" id="109251at2157"/>
<evidence type="ECO:0000313" key="2">
    <source>
        <dbReference type="EMBL" id="ELZ09392.1"/>
    </source>
</evidence>
<feature type="region of interest" description="Disordered" evidence="1">
    <location>
        <begin position="203"/>
        <end position="232"/>
    </location>
</feature>
<dbReference type="EMBL" id="AOIQ01000017">
    <property type="protein sequence ID" value="ELZ09392.1"/>
    <property type="molecule type" value="Genomic_DNA"/>
</dbReference>
<proteinExistence type="predicted"/>
<accession>M0BG07</accession>
<comment type="caution">
    <text evidence="2">The sequence shown here is derived from an EMBL/GenBank/DDBJ whole genome shotgun (WGS) entry which is preliminary data.</text>
</comment>
<organism evidence="2 3">
    <name type="scientific">Halovivax asiaticus JCM 14624</name>
    <dbReference type="NCBI Taxonomy" id="1227490"/>
    <lineage>
        <taxon>Archaea</taxon>
        <taxon>Methanobacteriati</taxon>
        <taxon>Methanobacteriota</taxon>
        <taxon>Stenosarchaea group</taxon>
        <taxon>Halobacteria</taxon>
        <taxon>Halobacteriales</taxon>
        <taxon>Natrialbaceae</taxon>
        <taxon>Halovivax</taxon>
    </lineage>
</organism>
<feature type="compositionally biased region" description="Acidic residues" evidence="1">
    <location>
        <begin position="221"/>
        <end position="232"/>
    </location>
</feature>
<evidence type="ECO:0000256" key="1">
    <source>
        <dbReference type="SAM" id="MobiDB-lite"/>
    </source>
</evidence>
<dbReference type="Pfam" id="PF24336">
    <property type="entry name" value="DUF7504"/>
    <property type="match status" value="1"/>
</dbReference>
<dbReference type="RefSeq" id="WP_007702367.1">
    <property type="nucleotide sequence ID" value="NZ_AOIQ01000017.1"/>
</dbReference>
<name>M0BG07_9EURY</name>
<dbReference type="Proteomes" id="UP000011560">
    <property type="component" value="Unassembled WGS sequence"/>
</dbReference>
<protein>
    <submittedName>
        <fullName evidence="2">Uncharacterized protein</fullName>
    </submittedName>
</protein>